<dbReference type="SUPFAM" id="SSF53335">
    <property type="entry name" value="S-adenosyl-L-methionine-dependent methyltransferases"/>
    <property type="match status" value="1"/>
</dbReference>
<evidence type="ECO:0000256" key="1">
    <source>
        <dbReference type="ARBA" id="ARBA00022691"/>
    </source>
</evidence>
<keyword evidence="3" id="KW-0489">Methyltransferase</keyword>
<comment type="caution">
    <text evidence="3">The sequence shown here is derived from an EMBL/GenBank/DDBJ whole genome shotgun (WGS) entry which is preliminary data.</text>
</comment>
<dbReference type="eggNOG" id="COG3963">
    <property type="taxonomic scope" value="Bacteria"/>
</dbReference>
<dbReference type="GO" id="GO:0000179">
    <property type="term" value="F:rRNA (adenine-N6,N6-)-dimethyltransferase activity"/>
    <property type="evidence" value="ECO:0007669"/>
    <property type="project" value="InterPro"/>
</dbReference>
<protein>
    <submittedName>
        <fullName evidence="3">16S ribosomal RNA methyltransferase KsgA/Dim1 family protein</fullName>
    </submittedName>
</protein>
<organism evidence="3 4">
    <name type="scientific">Holospora obtusa F1</name>
    <dbReference type="NCBI Taxonomy" id="1399147"/>
    <lineage>
        <taxon>Bacteria</taxon>
        <taxon>Pseudomonadati</taxon>
        <taxon>Pseudomonadota</taxon>
        <taxon>Alphaproteobacteria</taxon>
        <taxon>Holosporales</taxon>
        <taxon>Holosporaceae</taxon>
        <taxon>Holospora</taxon>
    </lineage>
</organism>
<proteinExistence type="predicted"/>
<dbReference type="Pfam" id="PF13649">
    <property type="entry name" value="Methyltransf_25"/>
    <property type="match status" value="1"/>
</dbReference>
<dbReference type="AlphaFoldDB" id="W6TGK2"/>
<dbReference type="PROSITE" id="PS01131">
    <property type="entry name" value="RRNA_A_DIMETH"/>
    <property type="match status" value="1"/>
</dbReference>
<name>W6TGK2_HOLOB</name>
<sequence length="177" mass="19652">MANPKQLGALFPSSRALARAMAKCALEGLNSQEKILELGAGTGRFTQALIEAGIPEHRLICIEIDPNLGMYLKKKFPKAKIVLGNACALEEALKAEQLSMNIGVVVSGLPMLNFPDLVQKEILRGCFKVLKSKGQFLQFTYSPFTSIRSQCFPLEKTRKCWVFNNFPPATIWSYVLE</sequence>
<reference evidence="3 4" key="1">
    <citation type="journal article" date="2014" name="FEMS Microbiol. Lett.">
        <title>Draft genome sequences of three Holospora species (Holospora obtusa, Holospora undulata, and Holospora elegans), endonuclear symbiotic bacteria of the ciliate Paramecium caudatum.</title>
        <authorList>
            <person name="Dohra H."/>
            <person name="Tanaka K."/>
            <person name="Suzuki T."/>
            <person name="Fujishima M."/>
            <person name="Suzuki H."/>
        </authorList>
    </citation>
    <scope>NUCLEOTIDE SEQUENCE [LARGE SCALE GENOMIC DNA]</scope>
    <source>
        <strain evidence="3 4">F1</strain>
    </source>
</reference>
<keyword evidence="3" id="KW-0808">Transferase</keyword>
<evidence type="ECO:0000313" key="3">
    <source>
        <dbReference type="EMBL" id="ETZ07025.1"/>
    </source>
</evidence>
<dbReference type="CDD" id="cd02440">
    <property type="entry name" value="AdoMet_MTases"/>
    <property type="match status" value="1"/>
</dbReference>
<keyword evidence="4" id="KW-1185">Reference proteome</keyword>
<dbReference type="InterPro" id="IPR020596">
    <property type="entry name" value="rRNA_Ade_Mease_Trfase_CS"/>
</dbReference>
<evidence type="ECO:0000259" key="2">
    <source>
        <dbReference type="Pfam" id="PF13649"/>
    </source>
</evidence>
<dbReference type="STRING" id="1399147.P618_200796"/>
<evidence type="ECO:0000313" key="4">
    <source>
        <dbReference type="Proteomes" id="UP000019112"/>
    </source>
</evidence>
<keyword evidence="1" id="KW-0949">S-adenosyl-L-methionine</keyword>
<feature type="domain" description="Methyltransferase" evidence="2">
    <location>
        <begin position="35"/>
        <end position="134"/>
    </location>
</feature>
<dbReference type="InterPro" id="IPR041698">
    <property type="entry name" value="Methyltransf_25"/>
</dbReference>
<dbReference type="InterPro" id="IPR029063">
    <property type="entry name" value="SAM-dependent_MTases_sf"/>
</dbReference>
<accession>W6TGK2</accession>
<dbReference type="Gene3D" id="3.40.50.150">
    <property type="entry name" value="Vaccinia Virus protein VP39"/>
    <property type="match status" value="1"/>
</dbReference>
<dbReference type="EMBL" id="AWTR02000070">
    <property type="protein sequence ID" value="ETZ07025.1"/>
    <property type="molecule type" value="Genomic_DNA"/>
</dbReference>
<gene>
    <name evidence="3" type="ORF">P618_200796</name>
</gene>
<dbReference type="Proteomes" id="UP000019112">
    <property type="component" value="Unassembled WGS sequence"/>
</dbReference>